<keyword evidence="1" id="KW-0472">Membrane</keyword>
<keyword evidence="4" id="KW-1185">Reference proteome</keyword>
<dbReference type="Proteomes" id="UP000309038">
    <property type="component" value="Unassembled WGS sequence"/>
</dbReference>
<reference evidence="2 4" key="1">
    <citation type="submission" date="2019-02" db="EMBL/GenBank/DDBJ databases">
        <title>Genome sequencing of the rare red list fungi Phlebia centrifuga.</title>
        <authorList>
            <person name="Buettner E."/>
            <person name="Kellner H."/>
        </authorList>
    </citation>
    <scope>NUCLEOTIDE SEQUENCE [LARGE SCALE GENOMIC DNA]</scope>
    <source>
        <strain evidence="2 4">DSM 108282</strain>
    </source>
</reference>
<accession>A0A4S4K4F1</accession>
<feature type="transmembrane region" description="Helical" evidence="1">
    <location>
        <begin position="148"/>
        <end position="172"/>
    </location>
</feature>
<dbReference type="EMBL" id="SGPJ01001091">
    <property type="protein sequence ID" value="THG92581.1"/>
    <property type="molecule type" value="Genomic_DNA"/>
</dbReference>
<feature type="transmembrane region" description="Helical" evidence="1">
    <location>
        <begin position="60"/>
        <end position="84"/>
    </location>
</feature>
<gene>
    <name evidence="3" type="ORF">EW026_g7511</name>
    <name evidence="2" type="ORF">EW026_g8365</name>
</gene>
<keyword evidence="1" id="KW-0812">Transmembrane</keyword>
<sequence length="236" mass="26357">MSKHFLCCIPVRAAVFFASLLTFLSSGLMAAIAWFTVYEIEAKKTLNNVNYGDIDTKGKIIVIVAGVLFTIAALISFAGFIGSVVRNRRMVKAYSVFTWIFFLINCAGVGFFLFFAYSGKALFNGCEVKDENGVEHDCTLDLKLWQKIVYTIIALVDLLLLSYIASVIGRYVDQLYEERDYSHEYKIAKESSNSTYQPTYYPPQVQDSHQGLLNPAPGQYPYSDAAHSFGNNASHA</sequence>
<dbReference type="EMBL" id="SGPJ01000561">
    <property type="protein sequence ID" value="THG93833.1"/>
    <property type="molecule type" value="Genomic_DNA"/>
</dbReference>
<organism evidence="2 4">
    <name type="scientific">Hermanssonia centrifuga</name>
    <dbReference type="NCBI Taxonomy" id="98765"/>
    <lineage>
        <taxon>Eukaryota</taxon>
        <taxon>Fungi</taxon>
        <taxon>Dikarya</taxon>
        <taxon>Basidiomycota</taxon>
        <taxon>Agaricomycotina</taxon>
        <taxon>Agaricomycetes</taxon>
        <taxon>Polyporales</taxon>
        <taxon>Meruliaceae</taxon>
        <taxon>Hermanssonia</taxon>
    </lineage>
</organism>
<feature type="transmembrane region" description="Helical" evidence="1">
    <location>
        <begin position="96"/>
        <end position="117"/>
    </location>
</feature>
<evidence type="ECO:0000256" key="1">
    <source>
        <dbReference type="SAM" id="Phobius"/>
    </source>
</evidence>
<dbReference type="AlphaFoldDB" id="A0A4S4K4F1"/>
<evidence type="ECO:0000313" key="2">
    <source>
        <dbReference type="EMBL" id="THG92581.1"/>
    </source>
</evidence>
<evidence type="ECO:0000313" key="4">
    <source>
        <dbReference type="Proteomes" id="UP000309038"/>
    </source>
</evidence>
<proteinExistence type="predicted"/>
<comment type="caution">
    <text evidence="2">The sequence shown here is derived from an EMBL/GenBank/DDBJ whole genome shotgun (WGS) entry which is preliminary data.</text>
</comment>
<name>A0A4S4K4F1_9APHY</name>
<protein>
    <submittedName>
        <fullName evidence="2">Uncharacterized protein</fullName>
    </submittedName>
</protein>
<evidence type="ECO:0000313" key="3">
    <source>
        <dbReference type="EMBL" id="THG93833.1"/>
    </source>
</evidence>
<keyword evidence="1" id="KW-1133">Transmembrane helix</keyword>